<proteinExistence type="predicted"/>
<dbReference type="Gene3D" id="3.40.50.1980">
    <property type="entry name" value="Nitrogenase molybdenum iron protein domain"/>
    <property type="match status" value="2"/>
</dbReference>
<protein>
    <submittedName>
        <fullName evidence="3">Unannotated protein</fullName>
    </submittedName>
</protein>
<dbReference type="InterPro" id="IPR054828">
    <property type="entry name" value="Vit_B12_bind_prot"/>
</dbReference>
<dbReference type="AlphaFoldDB" id="A0A6J6X7H9"/>
<dbReference type="NCBIfam" id="NF038402">
    <property type="entry name" value="TroA_like"/>
    <property type="match status" value="1"/>
</dbReference>
<dbReference type="Pfam" id="PF01497">
    <property type="entry name" value="Peripla_BP_2"/>
    <property type="match status" value="1"/>
</dbReference>
<dbReference type="PROSITE" id="PS51257">
    <property type="entry name" value="PROKAR_LIPOPROTEIN"/>
    <property type="match status" value="1"/>
</dbReference>
<evidence type="ECO:0000313" key="3">
    <source>
        <dbReference type="EMBL" id="CAB4791256.1"/>
    </source>
</evidence>
<evidence type="ECO:0000259" key="2">
    <source>
        <dbReference type="PROSITE" id="PS50983"/>
    </source>
</evidence>
<dbReference type="PANTHER" id="PTHR30535">
    <property type="entry name" value="VITAMIN B12-BINDING PROTEIN"/>
    <property type="match status" value="1"/>
</dbReference>
<dbReference type="EMBL" id="CAFAAJ010000012">
    <property type="protein sequence ID" value="CAB4791256.1"/>
    <property type="molecule type" value="Genomic_DNA"/>
</dbReference>
<evidence type="ECO:0000256" key="1">
    <source>
        <dbReference type="ARBA" id="ARBA00022729"/>
    </source>
</evidence>
<dbReference type="SUPFAM" id="SSF53807">
    <property type="entry name" value="Helical backbone' metal receptor"/>
    <property type="match status" value="1"/>
</dbReference>
<reference evidence="3" key="1">
    <citation type="submission" date="2020-05" db="EMBL/GenBank/DDBJ databases">
        <authorList>
            <person name="Chiriac C."/>
            <person name="Salcher M."/>
            <person name="Ghai R."/>
            <person name="Kavagutti S V."/>
        </authorList>
    </citation>
    <scope>NUCLEOTIDE SEQUENCE</scope>
</reference>
<dbReference type="CDD" id="cd01143">
    <property type="entry name" value="YvrC"/>
    <property type="match status" value="1"/>
</dbReference>
<name>A0A6J6X7H9_9ZZZZ</name>
<dbReference type="PANTHER" id="PTHR30535:SF34">
    <property type="entry name" value="MOLYBDATE-BINDING PROTEIN MOLA"/>
    <property type="match status" value="1"/>
</dbReference>
<keyword evidence="1" id="KW-0732">Signal</keyword>
<dbReference type="InterPro" id="IPR002491">
    <property type="entry name" value="ABC_transptr_periplasmic_BD"/>
</dbReference>
<dbReference type="PROSITE" id="PS50983">
    <property type="entry name" value="FE_B12_PBP"/>
    <property type="match status" value="1"/>
</dbReference>
<dbReference type="GO" id="GO:0071281">
    <property type="term" value="P:cellular response to iron ion"/>
    <property type="evidence" value="ECO:0007669"/>
    <property type="project" value="TreeGrafter"/>
</dbReference>
<accession>A0A6J6X7H9</accession>
<feature type="domain" description="Fe/B12 periplasmic-binding" evidence="2">
    <location>
        <begin position="55"/>
        <end position="311"/>
    </location>
</feature>
<gene>
    <name evidence="3" type="ORF">UFOPK3001_00284</name>
</gene>
<dbReference type="InterPro" id="IPR050902">
    <property type="entry name" value="ABC_Transporter_SBP"/>
</dbReference>
<organism evidence="3">
    <name type="scientific">freshwater metagenome</name>
    <dbReference type="NCBI Taxonomy" id="449393"/>
    <lineage>
        <taxon>unclassified sequences</taxon>
        <taxon>metagenomes</taxon>
        <taxon>ecological metagenomes</taxon>
    </lineage>
</organism>
<sequence>MITRRRVLFAALSLVPLAASCGSKSDTSEATKVIAVAKTTTTSSTVPLPLGKPSRIVSLSPSATETLFAIEAGPQVIAVDSFSNYPPEAPVTDLSAYEPNVEAIAKYQPDLVITDGTNTDLAAQLNKLGIPVLQAKAPKNLAGVYQQIERIGAATGNIAAAGKLSTKMQDQIIALIKTYTKPTAGRVRYYYELDNTFYSASSKTFVGALMGQFGMFNIADKVDNSTTAGYPQLTPEFIVEENPDVILLADSKCCQQNAETVAARPGWSEIRAVKEGRVVVLDDDIAQRWGPRVLDLMLTIVQAITGVTPDPTIVYES</sequence>